<dbReference type="OrthoDB" id="167668at2759"/>
<accession>A0A835SN50</accession>
<dbReference type="InterPro" id="IPR028472">
    <property type="entry name" value="EYA"/>
</dbReference>
<keyword evidence="7" id="KW-0479">Metal-binding</keyword>
<evidence type="ECO:0000256" key="8">
    <source>
        <dbReference type="SAM" id="MobiDB-lite"/>
    </source>
</evidence>
<evidence type="ECO:0000256" key="3">
    <source>
        <dbReference type="ARBA" id="ARBA00022801"/>
    </source>
</evidence>
<organism evidence="9 10">
    <name type="scientific">Chlamydomonas incerta</name>
    <dbReference type="NCBI Taxonomy" id="51695"/>
    <lineage>
        <taxon>Eukaryota</taxon>
        <taxon>Viridiplantae</taxon>
        <taxon>Chlorophyta</taxon>
        <taxon>core chlorophytes</taxon>
        <taxon>Chlorophyceae</taxon>
        <taxon>CS clade</taxon>
        <taxon>Chlamydomonadales</taxon>
        <taxon>Chlamydomonadaceae</taxon>
        <taxon>Chlamydomonas</taxon>
    </lineage>
</organism>
<keyword evidence="10" id="KW-1185">Reference proteome</keyword>
<feature type="compositionally biased region" description="Low complexity" evidence="8">
    <location>
        <begin position="188"/>
        <end position="197"/>
    </location>
</feature>
<feature type="compositionally biased region" description="Basic residues" evidence="8">
    <location>
        <begin position="676"/>
        <end position="691"/>
    </location>
</feature>
<dbReference type="PANTHER" id="PTHR10190">
    <property type="entry name" value="EYES ABSENT"/>
    <property type="match status" value="1"/>
</dbReference>
<comment type="cofactor">
    <cofactor evidence="7">
        <name>Mg(2+)</name>
        <dbReference type="ChEBI" id="CHEBI:18420"/>
    </cofactor>
    <text evidence="7">Binds 1 Mg(2+) ion per subunit.</text>
</comment>
<dbReference type="PANTHER" id="PTHR10190:SF16">
    <property type="entry name" value="DEVELOPMENTAL PROTEIN EYES ABSENT"/>
    <property type="match status" value="1"/>
</dbReference>
<feature type="compositionally biased region" description="Low complexity" evidence="8">
    <location>
        <begin position="708"/>
        <end position="734"/>
    </location>
</feature>
<reference evidence="9" key="1">
    <citation type="journal article" date="2020" name="bioRxiv">
        <title>Comparative genomics of Chlamydomonas.</title>
        <authorList>
            <person name="Craig R.J."/>
            <person name="Hasan A.R."/>
            <person name="Ness R.W."/>
            <person name="Keightley P.D."/>
        </authorList>
    </citation>
    <scope>NUCLEOTIDE SEQUENCE</scope>
    <source>
        <strain evidence="9">SAG 7.73</strain>
    </source>
</reference>
<comment type="similarity">
    <text evidence="1">Belongs to the HAD-like hydrolase superfamily. EYA family.</text>
</comment>
<evidence type="ECO:0000256" key="6">
    <source>
        <dbReference type="ARBA" id="ARBA00051722"/>
    </source>
</evidence>
<keyword evidence="5" id="KW-0904">Protein phosphatase</keyword>
<dbReference type="EC" id="3.1.3.48" evidence="2"/>
<evidence type="ECO:0000256" key="1">
    <source>
        <dbReference type="ARBA" id="ARBA00010501"/>
    </source>
</evidence>
<dbReference type="GO" id="GO:0004725">
    <property type="term" value="F:protein tyrosine phosphatase activity"/>
    <property type="evidence" value="ECO:0007669"/>
    <property type="project" value="UniProtKB-EC"/>
</dbReference>
<feature type="region of interest" description="Disordered" evidence="8">
    <location>
        <begin position="167"/>
        <end position="263"/>
    </location>
</feature>
<feature type="region of interest" description="Disordered" evidence="8">
    <location>
        <begin position="668"/>
        <end position="758"/>
    </location>
</feature>
<feature type="region of interest" description="Disordered" evidence="8">
    <location>
        <begin position="1"/>
        <end position="117"/>
    </location>
</feature>
<dbReference type="GO" id="GO:0030154">
    <property type="term" value="P:cell differentiation"/>
    <property type="evidence" value="ECO:0007669"/>
    <property type="project" value="TreeGrafter"/>
</dbReference>
<dbReference type="EMBL" id="JAEHOC010000036">
    <property type="protein sequence ID" value="KAG2428132.1"/>
    <property type="molecule type" value="Genomic_DNA"/>
</dbReference>
<dbReference type="AlphaFoldDB" id="A0A835SN50"/>
<name>A0A835SN50_CHLIN</name>
<feature type="region of interest" description="Disordered" evidence="8">
    <location>
        <begin position="300"/>
        <end position="325"/>
    </location>
</feature>
<dbReference type="InterPro" id="IPR038102">
    <property type="entry name" value="EYA_dom_sf"/>
</dbReference>
<keyword evidence="3" id="KW-0378">Hydrolase</keyword>
<proteinExistence type="inferred from homology"/>
<gene>
    <name evidence="9" type="ORF">HXX76_011812</name>
</gene>
<comment type="caution">
    <text evidence="9">The sequence shown here is derived from an EMBL/GenBank/DDBJ whole genome shotgun (WGS) entry which is preliminary data.</text>
</comment>
<dbReference type="GO" id="GO:0045739">
    <property type="term" value="P:positive regulation of DNA repair"/>
    <property type="evidence" value="ECO:0007669"/>
    <property type="project" value="TreeGrafter"/>
</dbReference>
<evidence type="ECO:0000313" key="10">
    <source>
        <dbReference type="Proteomes" id="UP000650467"/>
    </source>
</evidence>
<feature type="binding site" evidence="7">
    <location>
        <position position="646"/>
    </location>
    <ligand>
        <name>Mg(2+)</name>
        <dbReference type="ChEBI" id="CHEBI:18420"/>
    </ligand>
</feature>
<evidence type="ECO:0000256" key="2">
    <source>
        <dbReference type="ARBA" id="ARBA00013064"/>
    </source>
</evidence>
<evidence type="ECO:0000256" key="7">
    <source>
        <dbReference type="PIRSR" id="PIRSR628472-2"/>
    </source>
</evidence>
<keyword evidence="4 7" id="KW-0460">Magnesium</keyword>
<dbReference type="GO" id="GO:0046872">
    <property type="term" value="F:metal ion binding"/>
    <property type="evidence" value="ECO:0007669"/>
    <property type="project" value="UniProtKB-KW"/>
</dbReference>
<dbReference type="Gene3D" id="3.40.50.12350">
    <property type="match status" value="1"/>
</dbReference>
<feature type="compositionally biased region" description="Gly residues" evidence="8">
    <location>
        <begin position="697"/>
        <end position="707"/>
    </location>
</feature>
<dbReference type="GO" id="GO:0005634">
    <property type="term" value="C:nucleus"/>
    <property type="evidence" value="ECO:0007669"/>
    <property type="project" value="TreeGrafter"/>
</dbReference>
<feature type="compositionally biased region" description="Low complexity" evidence="8">
    <location>
        <begin position="233"/>
        <end position="247"/>
    </location>
</feature>
<dbReference type="Proteomes" id="UP000650467">
    <property type="component" value="Unassembled WGS sequence"/>
</dbReference>
<comment type="catalytic activity">
    <reaction evidence="6">
        <text>O-phospho-L-tyrosyl-[protein] + H2O = L-tyrosyl-[protein] + phosphate</text>
        <dbReference type="Rhea" id="RHEA:10684"/>
        <dbReference type="Rhea" id="RHEA-COMP:10136"/>
        <dbReference type="Rhea" id="RHEA-COMP:20101"/>
        <dbReference type="ChEBI" id="CHEBI:15377"/>
        <dbReference type="ChEBI" id="CHEBI:43474"/>
        <dbReference type="ChEBI" id="CHEBI:46858"/>
        <dbReference type="ChEBI" id="CHEBI:61978"/>
        <dbReference type="EC" id="3.1.3.48"/>
    </reaction>
</comment>
<sequence>MAGGWPGGPVQVNSEPRDSQHAGLKPSPERGTHVHGSSAFLQALGEAPHAAEASRPPPSAGPTAYAAHHVAPSCPDLRSGSGSRSDGPHLAGAPQALQYHNPCHSASTPMLHPAQQHHAPAAPYTLAYTQYEQHHHGDQLYACQAQGGTGYAWQGYHAHGSDFMAKGGSGDGGGRSVGTSSNGSGMVSAAAGNTPTAGGPGAGAAGHAGPGSAAGGTPFSAGRPPLPTHTSIAAAAGGAAQPSPEQGAGAGAGTRQQPAEGAVAGADCDTEMYDPLEHAMEECGQAGAAAPAAGAAPAPAAAAAAAAPGARHEQQQQQQQQQQLQPPEVDLIVVWDLDETLIVFNSLISGAFARAAALAASASSRAAAAAAGGSPAGAAGGQSLAEAAEAASLPRQAAALGQTLADLVFEFCDEHMGFKALDQLDPLSFTELWALAAASEADAQAVADAAAEDAAAASGDVAAAAAAAAAAVAAAAVAAAGPVSRATLERIAAAYGGGTAGLPALLGAEKAGVLTRALAEVEALTDGWVAAARRLLTGLNAAVAAQAARRAAAVAAGEDEAAAAAAAGPWLGISAPPPTLSYRRVRHVLVSAGHLVATLGKLLMWGLDEHFDIRDVYSASGRSKLDAFRQLRAALGPHNAFAAVGDGAEEERAAGVMGWGFVRVGLTPSSPSSASPHHHSHGHGHGHHHAHAATDGNGQGHGAGGGAAAAASGGAADSPAGAAGLAGGAAAPSGQFGHRSVSPLARSESTAPPQPWQLPRPLAAIAPQEVLCAAREAYWYF</sequence>
<evidence type="ECO:0000313" key="9">
    <source>
        <dbReference type="EMBL" id="KAG2428132.1"/>
    </source>
</evidence>
<protein>
    <recommendedName>
        <fullName evidence="2">protein-tyrosine-phosphatase</fullName>
        <ecNumber evidence="2">3.1.3.48</ecNumber>
    </recommendedName>
</protein>
<evidence type="ECO:0000256" key="4">
    <source>
        <dbReference type="ARBA" id="ARBA00022842"/>
    </source>
</evidence>
<evidence type="ECO:0000256" key="5">
    <source>
        <dbReference type="ARBA" id="ARBA00022912"/>
    </source>
</evidence>
<feature type="compositionally biased region" description="Gly residues" evidence="8">
    <location>
        <begin position="167"/>
        <end position="176"/>
    </location>
</feature>
<feature type="compositionally biased region" description="Gly residues" evidence="8">
    <location>
        <begin position="198"/>
        <end position="214"/>
    </location>
</feature>